<feature type="compositionally biased region" description="Polar residues" evidence="1">
    <location>
        <begin position="107"/>
        <end position="120"/>
    </location>
</feature>
<feature type="region of interest" description="Disordered" evidence="1">
    <location>
        <begin position="85"/>
        <end position="159"/>
    </location>
</feature>
<evidence type="ECO:0000313" key="3">
    <source>
        <dbReference type="Proteomes" id="UP000274429"/>
    </source>
</evidence>
<keyword evidence="3" id="KW-1185">Reference proteome</keyword>
<dbReference type="Proteomes" id="UP000274429">
    <property type="component" value="Unassembled WGS sequence"/>
</dbReference>
<evidence type="ECO:0000313" key="2">
    <source>
        <dbReference type="EMBL" id="VDM33797.1"/>
    </source>
</evidence>
<feature type="compositionally biased region" description="Basic residues" evidence="1">
    <location>
        <begin position="704"/>
        <end position="713"/>
    </location>
</feature>
<feature type="region of interest" description="Disordered" evidence="1">
    <location>
        <begin position="691"/>
        <end position="725"/>
    </location>
</feature>
<dbReference type="WBParaSite" id="TTAC_0000909801-mRNA-1">
    <property type="protein sequence ID" value="TTAC_0000909801-mRNA-1"/>
    <property type="gene ID" value="TTAC_0000909801"/>
</dbReference>
<evidence type="ECO:0000313" key="4">
    <source>
        <dbReference type="WBParaSite" id="TTAC_0000909801-mRNA-1"/>
    </source>
</evidence>
<gene>
    <name evidence="2" type="ORF">TTAC_LOCUS9083</name>
</gene>
<organism evidence="4">
    <name type="scientific">Hydatigena taeniaeformis</name>
    <name type="common">Feline tapeworm</name>
    <name type="synonym">Taenia taeniaeformis</name>
    <dbReference type="NCBI Taxonomy" id="6205"/>
    <lineage>
        <taxon>Eukaryota</taxon>
        <taxon>Metazoa</taxon>
        <taxon>Spiralia</taxon>
        <taxon>Lophotrochozoa</taxon>
        <taxon>Platyhelminthes</taxon>
        <taxon>Cestoda</taxon>
        <taxon>Eucestoda</taxon>
        <taxon>Cyclophyllidea</taxon>
        <taxon>Taeniidae</taxon>
        <taxon>Hydatigera</taxon>
    </lineage>
</organism>
<dbReference type="AlphaFoldDB" id="A0A0R3X6G7"/>
<feature type="compositionally biased region" description="Basic and acidic residues" evidence="1">
    <location>
        <begin position="716"/>
        <end position="725"/>
    </location>
</feature>
<proteinExistence type="predicted"/>
<dbReference type="OrthoDB" id="6238928at2759"/>
<protein>
    <submittedName>
        <fullName evidence="4">SH2 domain-containing protein</fullName>
    </submittedName>
</protein>
<reference evidence="4" key="1">
    <citation type="submission" date="2017-02" db="UniProtKB">
        <authorList>
            <consortium name="WormBaseParasite"/>
        </authorList>
    </citation>
    <scope>IDENTIFICATION</scope>
</reference>
<feature type="compositionally biased region" description="Pro residues" evidence="1">
    <location>
        <begin position="141"/>
        <end position="156"/>
    </location>
</feature>
<feature type="compositionally biased region" description="Polar residues" evidence="1">
    <location>
        <begin position="85"/>
        <end position="94"/>
    </location>
</feature>
<feature type="region of interest" description="Disordered" evidence="1">
    <location>
        <begin position="647"/>
        <end position="672"/>
    </location>
</feature>
<name>A0A0R3X6G7_HYDTA</name>
<dbReference type="EMBL" id="UYWX01020675">
    <property type="protein sequence ID" value="VDM33797.1"/>
    <property type="molecule type" value="Genomic_DNA"/>
</dbReference>
<sequence length="747" mass="83830">MSICRNDGHHSPINPTFTFWPHYGDEENQEKRTVFFSYRARSTTATPARNVEGNKIKISPLNSNQLKIVSKGSKNLAEVLTPGISTTPTLTSSYRRPKDRPSALVSPLSSFERSRGNNVRVSHLRLNPATVGAPRALLKKTPPPPPLPPPPSPQPSPRQKLHLCLQPCELTSNKNATATTASHLQLPSSQNSKKSYTSSIHVRVSPIASPITLDLREPNTTSASTSNAIPQSPNSHPTIVRHQFASSHCPFNFRYKGMQYAEGVTLPDEKTAFTDTEAPLPSPRIIQQSFDERHGGVMPRTKECAVWKNTCDLLSNEATISQSRESVFPFPLGDCNDLKESKEIDNETANSNRLRIVSLRVGRACEIVRPFSSFHSLTSLEGLQKATFDYFTSTKMRAIDSTPRILFHDSVSEPMVYNSYKPPDPSSERHFDMPPDRVTTPGSPYLPDDNVCFQTLGNYSNAFLGESWTLPETAKQKVAVPPPMREVKLTPQETIERINKLRSILRIDEKFYPLQVDKCVQVEQRARNALTSCQASKECQVDQMSTDFWDTATISDTQSFNEHSAMNTNIVEDHGDCVPQPSFRNHPHPQENASYPLRMGREEPRVQNSSPKSVRRRCHTKLSNLKREDEEDTELISGAPFMTSRTVRSMSVGESQRLPPSEQGSFFAVNGSSSPISTKRWEECLNQVNARRRHHSASSNIHLRSSRPKRTSRKPCTTDRKKQQDLRCSLMRQTFASAQRCKASRPS</sequence>
<reference evidence="2 3" key="2">
    <citation type="submission" date="2018-11" db="EMBL/GenBank/DDBJ databases">
        <authorList>
            <consortium name="Pathogen Informatics"/>
        </authorList>
    </citation>
    <scope>NUCLEOTIDE SEQUENCE [LARGE SCALE GENOMIC DNA]</scope>
</reference>
<accession>A0A0R3X6G7</accession>
<evidence type="ECO:0000256" key="1">
    <source>
        <dbReference type="SAM" id="MobiDB-lite"/>
    </source>
</evidence>